<dbReference type="AlphaFoldDB" id="A0A838YDG4"/>
<gene>
    <name evidence="3" type="ORF">H2Z84_19465</name>
</gene>
<dbReference type="Proteomes" id="UP000545606">
    <property type="component" value="Unassembled WGS sequence"/>
</dbReference>
<evidence type="ECO:0000313" key="3">
    <source>
        <dbReference type="EMBL" id="MBA4710559.1"/>
    </source>
</evidence>
<name>A0A838YDG4_9NEIS</name>
<dbReference type="EMBL" id="JACERN010000042">
    <property type="protein sequence ID" value="MBA4710559.1"/>
    <property type="molecule type" value="Genomic_DNA"/>
</dbReference>
<keyword evidence="4" id="KW-1185">Reference proteome</keyword>
<reference evidence="3 4" key="1">
    <citation type="submission" date="2020-07" db="EMBL/GenBank/DDBJ databases">
        <title>Draft genome sequence of violacein-producing bacteria and related species.</title>
        <authorList>
            <person name="Wilson H.S."/>
            <person name="De Leon M.E."/>
        </authorList>
    </citation>
    <scope>NUCLEOTIDE SEQUENCE [LARGE SCALE GENOMIC DNA]</scope>
    <source>
        <strain evidence="3 4">HSC-21Su07</strain>
    </source>
</reference>
<dbReference type="GO" id="GO:0003677">
    <property type="term" value="F:DNA binding"/>
    <property type="evidence" value="ECO:0007669"/>
    <property type="project" value="InterPro"/>
</dbReference>
<evidence type="ECO:0000313" key="4">
    <source>
        <dbReference type="Proteomes" id="UP000545606"/>
    </source>
</evidence>
<organism evidence="3 4">
    <name type="scientific">Aquitalea aquatica</name>
    <dbReference type="NCBI Taxonomy" id="3044273"/>
    <lineage>
        <taxon>Bacteria</taxon>
        <taxon>Pseudomonadati</taxon>
        <taxon>Pseudomonadota</taxon>
        <taxon>Betaproteobacteria</taxon>
        <taxon>Neisseriales</taxon>
        <taxon>Chromobacteriaceae</taxon>
        <taxon>Aquitalea</taxon>
    </lineage>
</organism>
<dbReference type="PANTHER" id="PTHR36180">
    <property type="entry name" value="DNA-BINDING PROTEIN-RELATED-RELATED"/>
    <property type="match status" value="1"/>
</dbReference>
<evidence type="ECO:0000259" key="1">
    <source>
        <dbReference type="Pfam" id="PF03374"/>
    </source>
</evidence>
<sequence length="247" mass="27424">MELIKIEQRAIGDSQVQAINARVLHVFLEVGKDFATWIKDRIEQYGFLENQDFVTAPQNGGAVYKGGGHNRKDYHLTLDMAKELAMVERNEKGKQARQYFIECERRAKAIDPMAALADPAMMRGLLLTYSEKVLSLEAANAELAPKAAVVDRIVTAAEGTMNVTMAAKNLQVQPKVLFTWLSAHRWIYRRAGGTAWVAYQDKIQQGLLQHKITTVERTDGTEKVVEQVLVTAKGLAKLAGELGPICA</sequence>
<dbReference type="InterPro" id="IPR005039">
    <property type="entry name" value="Ant_C"/>
</dbReference>
<dbReference type="RefSeq" id="WP_181837428.1">
    <property type="nucleotide sequence ID" value="NZ_JACERN010000042.1"/>
</dbReference>
<protein>
    <submittedName>
        <fullName evidence="3">Phage antirepressor KilAC domain-containing protein</fullName>
    </submittedName>
</protein>
<dbReference type="InterPro" id="IPR013557">
    <property type="entry name" value="AntA/B_antirep"/>
</dbReference>
<dbReference type="PANTHER" id="PTHR36180:SF1">
    <property type="entry name" value="ANTA_ANTB ANTIREPRESSOR DOMAIN-CONTAINING PROTEIN"/>
    <property type="match status" value="1"/>
</dbReference>
<feature type="domain" description="Antirepressor protein C-terminal" evidence="1">
    <location>
        <begin position="137"/>
        <end position="242"/>
    </location>
</feature>
<dbReference type="Pfam" id="PF03374">
    <property type="entry name" value="ANT"/>
    <property type="match status" value="1"/>
</dbReference>
<comment type="caution">
    <text evidence="3">The sequence shown here is derived from an EMBL/GenBank/DDBJ whole genome shotgun (WGS) entry which is preliminary data.</text>
</comment>
<proteinExistence type="predicted"/>
<feature type="domain" description="AntA/AntB antirepressor" evidence="2">
    <location>
        <begin position="19"/>
        <end position="90"/>
    </location>
</feature>
<dbReference type="Pfam" id="PF08346">
    <property type="entry name" value="AntA"/>
    <property type="match status" value="1"/>
</dbReference>
<accession>A0A838YDG4</accession>
<evidence type="ECO:0000259" key="2">
    <source>
        <dbReference type="Pfam" id="PF08346"/>
    </source>
</evidence>